<name>A0A7T3KUC8_9EURY</name>
<proteinExistence type="predicted"/>
<dbReference type="EMBL" id="CP065856">
    <property type="protein sequence ID" value="QPV61620.1"/>
    <property type="molecule type" value="Genomic_DNA"/>
</dbReference>
<dbReference type="RefSeq" id="WP_198060450.1">
    <property type="nucleotide sequence ID" value="NZ_CP065856.1"/>
</dbReference>
<dbReference type="AlphaFoldDB" id="A0A7T3KUC8"/>
<accession>A0A7T3KUC8</accession>
<evidence type="ECO:0000313" key="2">
    <source>
        <dbReference type="Proteomes" id="UP000595001"/>
    </source>
</evidence>
<sequence length="73" mass="7713">MYEALERFVGSAPFETPGGRVSTDVVPLGECGPSHAVVGRDRRYRPSYRFVFPDVVGGASGILGGPLVEMGVS</sequence>
<dbReference type="KEGG" id="hlt:I7X12_12740"/>
<keyword evidence="2" id="KW-1185">Reference proteome</keyword>
<dbReference type="GeneID" id="60589375"/>
<organism evidence="1 2">
    <name type="scientific">Halosimplex litoreum</name>
    <dbReference type="NCBI Taxonomy" id="1198301"/>
    <lineage>
        <taxon>Archaea</taxon>
        <taxon>Methanobacteriati</taxon>
        <taxon>Methanobacteriota</taxon>
        <taxon>Stenosarchaea group</taxon>
        <taxon>Halobacteria</taxon>
        <taxon>Halobacteriales</taxon>
        <taxon>Haloarculaceae</taxon>
        <taxon>Halosimplex</taxon>
    </lineage>
</organism>
<dbReference type="Proteomes" id="UP000595001">
    <property type="component" value="Chromosome"/>
</dbReference>
<reference evidence="1 2" key="1">
    <citation type="submission" date="2020-12" db="EMBL/GenBank/DDBJ databases">
        <title>Halosimplex halophilum sp. nov. and Halosimplex salinum sp. nov., two new members of the genus Halosimplex.</title>
        <authorList>
            <person name="Cui H.L."/>
        </authorList>
    </citation>
    <scope>NUCLEOTIDE SEQUENCE [LARGE SCALE GENOMIC DNA]</scope>
    <source>
        <strain evidence="1 2">YGH94</strain>
    </source>
</reference>
<protein>
    <submittedName>
        <fullName evidence="1">Uncharacterized protein</fullName>
    </submittedName>
</protein>
<gene>
    <name evidence="1" type="ORF">I7X12_12740</name>
</gene>
<evidence type="ECO:0000313" key="1">
    <source>
        <dbReference type="EMBL" id="QPV61620.1"/>
    </source>
</evidence>